<reference evidence="3" key="1">
    <citation type="journal article" date="2020" name="Microorganisms">
        <title>Isolation, Genomic and Metabolomic Characterization of Streptomyces tendae VITAKN with Quorum Sensing Inhibitory Activity from Southern India.</title>
        <authorList>
            <person name="Ishaque N.M."/>
            <person name="Burgsdorf I."/>
            <person name="Limlingan Malit J.J."/>
            <person name="Saha S."/>
            <person name="Teta R."/>
            <person name="Ewe D."/>
            <person name="Kannabiran K."/>
            <person name="Hrouzek P."/>
            <person name="Steindler L."/>
            <person name="Costantino V."/>
            <person name="Saurav K."/>
        </authorList>
    </citation>
    <scope>NUCLEOTIDE SEQUENCE</scope>
    <source>
        <strain evidence="3">VITAKN</strain>
    </source>
</reference>
<dbReference type="AlphaFoldDB" id="A0A6B3QML5"/>
<protein>
    <submittedName>
        <fullName evidence="3">Uncharacterized protein</fullName>
    </submittedName>
</protein>
<dbReference type="RefSeq" id="WP_161376094.1">
    <property type="nucleotide sequence ID" value="NZ_JAAIFS010000003.1"/>
</dbReference>
<evidence type="ECO:0000313" key="2">
    <source>
        <dbReference type="EMBL" id="MFI0570499.1"/>
    </source>
</evidence>
<organism evidence="3">
    <name type="scientific">Streptomyces tendae</name>
    <dbReference type="NCBI Taxonomy" id="1932"/>
    <lineage>
        <taxon>Bacteria</taxon>
        <taxon>Bacillati</taxon>
        <taxon>Actinomycetota</taxon>
        <taxon>Actinomycetes</taxon>
        <taxon>Kitasatosporales</taxon>
        <taxon>Streptomycetaceae</taxon>
        <taxon>Streptomyces</taxon>
    </lineage>
</organism>
<evidence type="ECO:0000313" key="3">
    <source>
        <dbReference type="EMBL" id="NEV88197.1"/>
    </source>
</evidence>
<keyword evidence="4" id="KW-1185">Reference proteome</keyword>
<dbReference type="EMBL" id="JBIQWK010000001">
    <property type="protein sequence ID" value="MFI0570499.1"/>
    <property type="molecule type" value="Genomic_DNA"/>
</dbReference>
<reference evidence="2 4" key="2">
    <citation type="submission" date="2024-10" db="EMBL/GenBank/DDBJ databases">
        <authorList>
            <person name="Wannawong T."/>
            <person name="Kuncharoen N."/>
            <person name="Mhuantong W."/>
        </authorList>
    </citation>
    <scope>NUCLEOTIDE SEQUENCE [LARGE SCALE GENOMIC DNA]</scope>
    <source>
        <strain evidence="2 4">CALK1-4</strain>
    </source>
</reference>
<dbReference type="EMBL" id="JAAIFS010000003">
    <property type="protein sequence ID" value="NEV88197.1"/>
    <property type="molecule type" value="Genomic_DNA"/>
</dbReference>
<dbReference type="Proteomes" id="UP001610810">
    <property type="component" value="Unassembled WGS sequence"/>
</dbReference>
<feature type="region of interest" description="Disordered" evidence="1">
    <location>
        <begin position="527"/>
        <end position="551"/>
    </location>
</feature>
<sequence length="631" mass="69414">MSDVDTPYELSEDEYRNRVGVLTDRLRDLQVRDLRSIRSAAERIVEHPSGTTHTAESAAELLGVAVDPRAVRPTQIRSQRVRGGRVLHLLRATVWTPLLLVDATNGRFVVGQTYLSDPKVSAGATTKVALAAPDSAGTIPSLVYRGTRQAVATALDENADFVRRENSWEADIRRNGILMPLLAGHVEYRFTDAPPRPAVGVVDGTSRTASAHRVLGLTESEIVAVTPEGQRKWLTRFLKGLNADVSALAITPEPDYERLFSSESAVNALTAEADLIVGWGWDAHAPGRPQGADPTYASTLNLALGAQNIEPKSFSAEAQGTLLAERAVNTLADYGMINPTELVYALGREDLTRVAETLGLSRHRDERCAWLIRLMTSPDSARRKVLNETLGAKAFSAKNRSRPTIELALRSFSGYDGPYLERARNAAVHALWADVGSDWDVVSRPDDESLAELEEKALAEVHDGSPGTHCHEVAARGVVPLLALGGLGVDRGSARYRGQPAVVIGRMMQNEWGIQQLMATVRASREDRPFPRLDPEGNELPDDAKANTPSYNNDWLRERVLKEDVTTPVTAAEEPEKVLFESVRSAWDAFEHFRELKDPPYDSLTDDKWRDAAKTAGRLSKNIDKYVREED</sequence>
<evidence type="ECO:0000256" key="1">
    <source>
        <dbReference type="SAM" id="MobiDB-lite"/>
    </source>
</evidence>
<gene>
    <name evidence="2" type="ORF">ACH3YB_02440</name>
    <name evidence="3" type="ORF">GUR47_16185</name>
</gene>
<name>A0A6B3QML5_STRTE</name>
<proteinExistence type="predicted"/>
<evidence type="ECO:0000313" key="4">
    <source>
        <dbReference type="Proteomes" id="UP001610810"/>
    </source>
</evidence>
<comment type="caution">
    <text evidence="3">The sequence shown here is derived from an EMBL/GenBank/DDBJ whole genome shotgun (WGS) entry which is preliminary data.</text>
</comment>
<accession>A0A6B3QML5</accession>